<dbReference type="Gene3D" id="1.10.490.10">
    <property type="entry name" value="Globins"/>
    <property type="match status" value="1"/>
</dbReference>
<dbReference type="SUPFAM" id="SSF46458">
    <property type="entry name" value="Globin-like"/>
    <property type="match status" value="1"/>
</dbReference>
<protein>
    <submittedName>
        <fullName evidence="1">ARAD1D01386p</fullName>
    </submittedName>
</protein>
<organism evidence="1">
    <name type="scientific">Blastobotrys adeninivorans</name>
    <name type="common">Yeast</name>
    <name type="synonym">Arxula adeninivorans</name>
    <dbReference type="NCBI Taxonomy" id="409370"/>
    <lineage>
        <taxon>Eukaryota</taxon>
        <taxon>Fungi</taxon>
        <taxon>Dikarya</taxon>
        <taxon>Ascomycota</taxon>
        <taxon>Saccharomycotina</taxon>
        <taxon>Dipodascomycetes</taxon>
        <taxon>Dipodascales</taxon>
        <taxon>Trichomonascaceae</taxon>
        <taxon>Blastobotrys</taxon>
    </lineage>
</organism>
<dbReference type="InterPro" id="IPR012292">
    <property type="entry name" value="Globin/Proto"/>
</dbReference>
<sequence length="113" mass="12971">MAFSTRPVRKLAQPRVLAHFLISYAKDIDSLDALGGLVEQVLLVRPEHYPMVGKYLLMAIEQVLGRAWPQGKCWMHGPVHTRYWPTISSSQKRLYTTTVKRLRVNGEDTVHSR</sequence>
<name>A0A060TCQ1_BLAAD</name>
<reference evidence="1" key="2">
    <citation type="submission" date="2014-06" db="EMBL/GenBank/DDBJ databases">
        <title>The complete genome of Blastobotrys (Arxula) adeninivorans LS3 - a yeast of biotechnological interest.</title>
        <authorList>
            <person name="Kunze G."/>
            <person name="Gaillardin C."/>
            <person name="Czernicka M."/>
            <person name="Durrens P."/>
            <person name="Martin T."/>
            <person name="Boer E."/>
            <person name="Gabaldon T."/>
            <person name="Cruz J."/>
            <person name="Talla E."/>
            <person name="Marck C."/>
            <person name="Goffeau A."/>
            <person name="Barbe V."/>
            <person name="Baret P."/>
            <person name="Baronian K."/>
            <person name="Beier S."/>
            <person name="Bleykasten C."/>
            <person name="Bode R."/>
            <person name="Casaregola S."/>
            <person name="Despons L."/>
            <person name="Fairhead C."/>
            <person name="Giersberg M."/>
            <person name="Gierski P."/>
            <person name="Hahnel U."/>
            <person name="Hartmann A."/>
            <person name="Jankowska D."/>
            <person name="Jubin C."/>
            <person name="Jung P."/>
            <person name="Lafontaine I."/>
            <person name="Leh-Louis V."/>
            <person name="Lemaire M."/>
            <person name="Marcet-Houben M."/>
            <person name="Mascher M."/>
            <person name="Morel G."/>
            <person name="Richard G.-F."/>
            <person name="Riechen J."/>
            <person name="Sacerdot C."/>
            <person name="Sarkar A."/>
            <person name="Savel G."/>
            <person name="Schacherer J."/>
            <person name="Sherman D."/>
            <person name="Straub M.-L."/>
            <person name="Stein N."/>
            <person name="Thierry A."/>
            <person name="Trautwein-Schult A."/>
            <person name="Westhof E."/>
            <person name="Worch S."/>
            <person name="Dujon B."/>
            <person name="Souciet J.-L."/>
            <person name="Wincker P."/>
            <person name="Scholz U."/>
            <person name="Neuveglise N."/>
        </authorList>
    </citation>
    <scope>NUCLEOTIDE SEQUENCE</scope>
    <source>
        <strain evidence="1">LS3</strain>
    </source>
</reference>
<gene>
    <name evidence="1" type="ORF">GNLVRS02_ARAD1D01386g</name>
</gene>
<accession>A0A060TCQ1</accession>
<dbReference type="AlphaFoldDB" id="A0A060TCQ1"/>
<dbReference type="GO" id="GO:0020037">
    <property type="term" value="F:heme binding"/>
    <property type="evidence" value="ECO:0007669"/>
    <property type="project" value="InterPro"/>
</dbReference>
<dbReference type="InterPro" id="IPR009050">
    <property type="entry name" value="Globin-like_sf"/>
</dbReference>
<dbReference type="GO" id="GO:0019825">
    <property type="term" value="F:oxygen binding"/>
    <property type="evidence" value="ECO:0007669"/>
    <property type="project" value="InterPro"/>
</dbReference>
<proteinExistence type="predicted"/>
<dbReference type="EMBL" id="HG937694">
    <property type="protein sequence ID" value="CDP36996.1"/>
    <property type="molecule type" value="Genomic_DNA"/>
</dbReference>
<reference evidence="1" key="1">
    <citation type="submission" date="2014-02" db="EMBL/GenBank/DDBJ databases">
        <authorList>
            <person name="Genoscope - CEA"/>
        </authorList>
    </citation>
    <scope>NUCLEOTIDE SEQUENCE</scope>
    <source>
        <strain evidence="1">LS3</strain>
    </source>
</reference>
<evidence type="ECO:0000313" key="1">
    <source>
        <dbReference type="EMBL" id="CDP36996.1"/>
    </source>
</evidence>